<feature type="non-terminal residue" evidence="2">
    <location>
        <position position="1"/>
    </location>
</feature>
<keyword evidence="1" id="KW-0472">Membrane</keyword>
<dbReference type="OrthoDB" id="10379771at2759"/>
<feature type="transmembrane region" description="Helical" evidence="1">
    <location>
        <begin position="16"/>
        <end position="36"/>
    </location>
</feature>
<organism evidence="2 3">
    <name type="scientific">Cochliobolus heterostrophus (strain C4 / ATCC 48331 / race T)</name>
    <name type="common">Southern corn leaf blight fungus</name>
    <name type="synonym">Bipolaris maydis</name>
    <dbReference type="NCBI Taxonomy" id="665024"/>
    <lineage>
        <taxon>Eukaryota</taxon>
        <taxon>Fungi</taxon>
        <taxon>Dikarya</taxon>
        <taxon>Ascomycota</taxon>
        <taxon>Pezizomycotina</taxon>
        <taxon>Dothideomycetes</taxon>
        <taxon>Pleosporomycetidae</taxon>
        <taxon>Pleosporales</taxon>
        <taxon>Pleosporineae</taxon>
        <taxon>Pleosporaceae</taxon>
        <taxon>Bipolaris</taxon>
    </lineage>
</organism>
<accession>N4X084</accession>
<feature type="non-terminal residue" evidence="2">
    <location>
        <position position="51"/>
    </location>
</feature>
<keyword evidence="1" id="KW-1133">Transmembrane helix</keyword>
<name>N4X084_COCH4</name>
<dbReference type="EMBL" id="KB733515">
    <property type="protein sequence ID" value="ENH98631.1"/>
    <property type="molecule type" value="Genomic_DNA"/>
</dbReference>
<dbReference type="HOGENOM" id="CLU_202019_0_0_1"/>
<sequence length="51" mass="5584">DDKIHPYFISVTSSRAILPIPYILGMSIMFVIAAVARRPAILQIVRLGGMA</sequence>
<reference evidence="2 3" key="1">
    <citation type="journal article" date="2012" name="PLoS Pathog.">
        <title>Diverse lifestyles and strategies of plant pathogenesis encoded in the genomes of eighteen Dothideomycetes fungi.</title>
        <authorList>
            <person name="Ohm R.A."/>
            <person name="Feau N."/>
            <person name="Henrissat B."/>
            <person name="Schoch C.L."/>
            <person name="Horwitz B.A."/>
            <person name="Barry K.W."/>
            <person name="Condon B.J."/>
            <person name="Copeland A.C."/>
            <person name="Dhillon B."/>
            <person name="Glaser F."/>
            <person name="Hesse C.N."/>
            <person name="Kosti I."/>
            <person name="LaButti K."/>
            <person name="Lindquist E.A."/>
            <person name="Lucas S."/>
            <person name="Salamov A.A."/>
            <person name="Bradshaw R.E."/>
            <person name="Ciuffetti L."/>
            <person name="Hamelin R.C."/>
            <person name="Kema G.H.J."/>
            <person name="Lawrence C."/>
            <person name="Scott J.A."/>
            <person name="Spatafora J.W."/>
            <person name="Turgeon B.G."/>
            <person name="de Wit P.J.G.M."/>
            <person name="Zhong S."/>
            <person name="Goodwin S.B."/>
            <person name="Grigoriev I.V."/>
        </authorList>
    </citation>
    <scope>NUCLEOTIDE SEQUENCE [LARGE SCALE GENOMIC DNA]</scope>
    <source>
        <strain evidence="3">C4 / ATCC 48331 / race T</strain>
    </source>
</reference>
<evidence type="ECO:0000256" key="1">
    <source>
        <dbReference type="SAM" id="Phobius"/>
    </source>
</evidence>
<dbReference type="Proteomes" id="UP000012338">
    <property type="component" value="Unassembled WGS sequence"/>
</dbReference>
<reference evidence="3" key="2">
    <citation type="journal article" date="2013" name="PLoS Genet.">
        <title>Comparative genome structure, secondary metabolite, and effector coding capacity across Cochliobolus pathogens.</title>
        <authorList>
            <person name="Condon B.J."/>
            <person name="Leng Y."/>
            <person name="Wu D."/>
            <person name="Bushley K.E."/>
            <person name="Ohm R.A."/>
            <person name="Otillar R."/>
            <person name="Martin J."/>
            <person name="Schackwitz W."/>
            <person name="Grimwood J."/>
            <person name="MohdZainudin N."/>
            <person name="Xue C."/>
            <person name="Wang R."/>
            <person name="Manning V.A."/>
            <person name="Dhillon B."/>
            <person name="Tu Z.J."/>
            <person name="Steffenson B.J."/>
            <person name="Salamov A."/>
            <person name="Sun H."/>
            <person name="Lowry S."/>
            <person name="LaButti K."/>
            <person name="Han J."/>
            <person name="Copeland A."/>
            <person name="Lindquist E."/>
            <person name="Barry K."/>
            <person name="Schmutz J."/>
            <person name="Baker S.E."/>
            <person name="Ciuffetti L.M."/>
            <person name="Grigoriev I.V."/>
            <person name="Zhong S."/>
            <person name="Turgeon B.G."/>
        </authorList>
    </citation>
    <scope>NUCLEOTIDE SEQUENCE [LARGE SCALE GENOMIC DNA]</scope>
    <source>
        <strain evidence="3">C4 / ATCC 48331 / race T</strain>
    </source>
</reference>
<keyword evidence="1" id="KW-0812">Transmembrane</keyword>
<keyword evidence="3" id="KW-1185">Reference proteome</keyword>
<dbReference type="AlphaFoldDB" id="N4X084"/>
<gene>
    <name evidence="2" type="ORF">COCC4DRAFT_102268</name>
</gene>
<evidence type="ECO:0000313" key="2">
    <source>
        <dbReference type="EMBL" id="ENH98631.1"/>
    </source>
</evidence>
<proteinExistence type="predicted"/>
<evidence type="ECO:0000313" key="3">
    <source>
        <dbReference type="Proteomes" id="UP000012338"/>
    </source>
</evidence>
<protein>
    <submittedName>
        <fullName evidence="2">Uncharacterized protein</fullName>
    </submittedName>
</protein>